<accession>A0AAD6FPZ6</accession>
<keyword evidence="2" id="KW-1185">Reference proteome</keyword>
<feature type="non-terminal residue" evidence="1">
    <location>
        <position position="1"/>
    </location>
</feature>
<name>A0AAD6FPZ6_9TELE</name>
<dbReference type="EMBL" id="JAPTMU010000005">
    <property type="protein sequence ID" value="KAJ4943585.1"/>
    <property type="molecule type" value="Genomic_DNA"/>
</dbReference>
<organism evidence="1 2">
    <name type="scientific">Pogonophryne albipinna</name>
    <dbReference type="NCBI Taxonomy" id="1090488"/>
    <lineage>
        <taxon>Eukaryota</taxon>
        <taxon>Metazoa</taxon>
        <taxon>Chordata</taxon>
        <taxon>Craniata</taxon>
        <taxon>Vertebrata</taxon>
        <taxon>Euteleostomi</taxon>
        <taxon>Actinopterygii</taxon>
        <taxon>Neopterygii</taxon>
        <taxon>Teleostei</taxon>
        <taxon>Neoteleostei</taxon>
        <taxon>Acanthomorphata</taxon>
        <taxon>Eupercaria</taxon>
        <taxon>Perciformes</taxon>
        <taxon>Notothenioidei</taxon>
        <taxon>Pogonophryne</taxon>
    </lineage>
</organism>
<feature type="non-terminal residue" evidence="1">
    <location>
        <position position="82"/>
    </location>
</feature>
<gene>
    <name evidence="1" type="ORF">JOQ06_006084</name>
</gene>
<sequence>LALELPLGRLSRGRWRRADSQGARLHPFCTRLLCRVELPLWVGNRTRTLSKPPPPHPFAVNPWGWRREETSMRSFKLFYREK</sequence>
<evidence type="ECO:0000313" key="1">
    <source>
        <dbReference type="EMBL" id="KAJ4943585.1"/>
    </source>
</evidence>
<reference evidence="1" key="1">
    <citation type="submission" date="2022-11" db="EMBL/GenBank/DDBJ databases">
        <title>Chromosome-level genome of Pogonophryne albipinna.</title>
        <authorList>
            <person name="Jo E."/>
        </authorList>
    </citation>
    <scope>NUCLEOTIDE SEQUENCE</scope>
    <source>
        <strain evidence="1">SGF0006</strain>
        <tissue evidence="1">Muscle</tissue>
    </source>
</reference>
<comment type="caution">
    <text evidence="1">The sequence shown here is derived from an EMBL/GenBank/DDBJ whole genome shotgun (WGS) entry which is preliminary data.</text>
</comment>
<protein>
    <submittedName>
        <fullName evidence="1">Uncharacterized protein</fullName>
    </submittedName>
</protein>
<dbReference type="Proteomes" id="UP001219934">
    <property type="component" value="Unassembled WGS sequence"/>
</dbReference>
<dbReference type="AlphaFoldDB" id="A0AAD6FPZ6"/>
<proteinExistence type="predicted"/>
<evidence type="ECO:0000313" key="2">
    <source>
        <dbReference type="Proteomes" id="UP001219934"/>
    </source>
</evidence>